<proteinExistence type="predicted"/>
<evidence type="ECO:0000313" key="2">
    <source>
        <dbReference type="EMBL" id="HIU51778.1"/>
    </source>
</evidence>
<name>A0A9D1M0V9_9FIRM</name>
<comment type="caution">
    <text evidence="2">The sequence shown here is derived from an EMBL/GenBank/DDBJ whole genome shotgun (WGS) entry which is preliminary data.</text>
</comment>
<organism evidence="2 3">
    <name type="scientific">Candidatus Merdicola faecigallinarum</name>
    <dbReference type="NCBI Taxonomy" id="2840862"/>
    <lineage>
        <taxon>Bacteria</taxon>
        <taxon>Bacillati</taxon>
        <taxon>Bacillota</taxon>
        <taxon>Clostridia</taxon>
        <taxon>Candidatus Merdicola</taxon>
    </lineage>
</organism>
<dbReference type="EMBL" id="DVNH01000026">
    <property type="protein sequence ID" value="HIU51778.1"/>
    <property type="molecule type" value="Genomic_DNA"/>
</dbReference>
<keyword evidence="1" id="KW-1133">Transmembrane helix</keyword>
<sequence>MKVKKLIKSLLIIVLIVLILQPTPTYAIDNFDTMKSKADKFIDEGKKEGETLLSDNDLKNLVLPIARTLVAAATIIVTIVTMILGIKYMIANPDDKAKLKQKLVGLVISTIVIYGAQGIWALLYNFMTVVAH</sequence>
<accession>A0A9D1M0V9</accession>
<protein>
    <submittedName>
        <fullName evidence="2">Uncharacterized protein</fullName>
    </submittedName>
</protein>
<keyword evidence="1" id="KW-0812">Transmembrane</keyword>
<dbReference type="AlphaFoldDB" id="A0A9D1M0V9"/>
<evidence type="ECO:0000256" key="1">
    <source>
        <dbReference type="SAM" id="Phobius"/>
    </source>
</evidence>
<reference evidence="2" key="2">
    <citation type="journal article" date="2021" name="PeerJ">
        <title>Extensive microbial diversity within the chicken gut microbiome revealed by metagenomics and culture.</title>
        <authorList>
            <person name="Gilroy R."/>
            <person name="Ravi A."/>
            <person name="Getino M."/>
            <person name="Pursley I."/>
            <person name="Horton D.L."/>
            <person name="Alikhan N.F."/>
            <person name="Baker D."/>
            <person name="Gharbi K."/>
            <person name="Hall N."/>
            <person name="Watson M."/>
            <person name="Adriaenssens E.M."/>
            <person name="Foster-Nyarko E."/>
            <person name="Jarju S."/>
            <person name="Secka A."/>
            <person name="Antonio M."/>
            <person name="Oren A."/>
            <person name="Chaudhuri R.R."/>
            <person name="La Ragione R."/>
            <person name="Hildebrand F."/>
            <person name="Pallen M.J."/>
        </authorList>
    </citation>
    <scope>NUCLEOTIDE SEQUENCE</scope>
    <source>
        <strain evidence="2">CHK195-15760</strain>
    </source>
</reference>
<feature type="transmembrane region" description="Helical" evidence="1">
    <location>
        <begin position="69"/>
        <end position="91"/>
    </location>
</feature>
<dbReference type="Proteomes" id="UP000824093">
    <property type="component" value="Unassembled WGS sequence"/>
</dbReference>
<reference evidence="2" key="1">
    <citation type="submission" date="2020-10" db="EMBL/GenBank/DDBJ databases">
        <authorList>
            <person name="Gilroy R."/>
        </authorList>
    </citation>
    <scope>NUCLEOTIDE SEQUENCE</scope>
    <source>
        <strain evidence="2">CHK195-15760</strain>
    </source>
</reference>
<keyword evidence="1" id="KW-0472">Membrane</keyword>
<gene>
    <name evidence="2" type="ORF">IAB70_04045</name>
</gene>
<feature type="transmembrane region" description="Helical" evidence="1">
    <location>
        <begin position="103"/>
        <end position="123"/>
    </location>
</feature>
<evidence type="ECO:0000313" key="3">
    <source>
        <dbReference type="Proteomes" id="UP000824093"/>
    </source>
</evidence>